<gene>
    <name evidence="7" type="primary">rrpX</name>
    <name evidence="7" type="ORF">HH1059_02230</name>
</gene>
<dbReference type="InterPro" id="IPR029787">
    <property type="entry name" value="Nucleotide_cyclase"/>
</dbReference>
<dbReference type="InterPro" id="IPR050469">
    <property type="entry name" value="Diguanylate_Cyclase"/>
</dbReference>
<keyword evidence="4" id="KW-0597">Phosphoprotein</keyword>
<reference evidence="7" key="1">
    <citation type="submission" date="2016-02" db="EMBL/GenBank/DDBJ databases">
        <title>Halorhodospira halochloris DSM-1059 complete genome, version 2.</title>
        <authorList>
            <person name="Tsukatani Y."/>
        </authorList>
    </citation>
    <scope>NUCLEOTIDE SEQUENCE</scope>
    <source>
        <strain evidence="7">DSM 1059</strain>
    </source>
</reference>
<dbReference type="Gene3D" id="3.30.70.270">
    <property type="match status" value="1"/>
</dbReference>
<evidence type="ECO:0000256" key="1">
    <source>
        <dbReference type="ARBA" id="ARBA00001946"/>
    </source>
</evidence>
<protein>
    <recommendedName>
        <fullName evidence="2">diguanylate cyclase</fullName>
        <ecNumber evidence="2">2.7.7.65</ecNumber>
    </recommendedName>
</protein>
<dbReference type="GO" id="GO:0005886">
    <property type="term" value="C:plasma membrane"/>
    <property type="evidence" value="ECO:0007669"/>
    <property type="project" value="TreeGrafter"/>
</dbReference>
<evidence type="ECO:0000259" key="6">
    <source>
        <dbReference type="PROSITE" id="PS50887"/>
    </source>
</evidence>
<dbReference type="RefSeq" id="WP_096407336.1">
    <property type="nucleotide sequence ID" value="NZ_AP017372.2"/>
</dbReference>
<keyword evidence="8" id="KW-1185">Reference proteome</keyword>
<dbReference type="AlphaFoldDB" id="A0A0X8X7E7"/>
<dbReference type="PROSITE" id="PS50887">
    <property type="entry name" value="GGDEF"/>
    <property type="match status" value="1"/>
</dbReference>
<dbReference type="InterPro" id="IPR011006">
    <property type="entry name" value="CheY-like_superfamily"/>
</dbReference>
<evidence type="ECO:0000256" key="4">
    <source>
        <dbReference type="PROSITE-ProRule" id="PRU00169"/>
    </source>
</evidence>
<dbReference type="InterPro" id="IPR000160">
    <property type="entry name" value="GGDEF_dom"/>
</dbReference>
<dbReference type="KEGG" id="hhk:HH1059_02230"/>
<organism evidence="7 8">
    <name type="scientific">Halorhodospira halochloris</name>
    <name type="common">Ectothiorhodospira halochloris</name>
    <dbReference type="NCBI Taxonomy" id="1052"/>
    <lineage>
        <taxon>Bacteria</taxon>
        <taxon>Pseudomonadati</taxon>
        <taxon>Pseudomonadota</taxon>
        <taxon>Gammaproteobacteria</taxon>
        <taxon>Chromatiales</taxon>
        <taxon>Ectothiorhodospiraceae</taxon>
        <taxon>Halorhodospira</taxon>
    </lineage>
</organism>
<dbReference type="SMART" id="SM00448">
    <property type="entry name" value="REC"/>
    <property type="match status" value="2"/>
</dbReference>
<comment type="cofactor">
    <cofactor evidence="1">
        <name>Mg(2+)</name>
        <dbReference type="ChEBI" id="CHEBI:18420"/>
    </cofactor>
</comment>
<dbReference type="InterPro" id="IPR043128">
    <property type="entry name" value="Rev_trsase/Diguanyl_cyclase"/>
</dbReference>
<evidence type="ECO:0000256" key="2">
    <source>
        <dbReference type="ARBA" id="ARBA00012528"/>
    </source>
</evidence>
<dbReference type="GO" id="GO:0000160">
    <property type="term" value="P:phosphorelay signal transduction system"/>
    <property type="evidence" value="ECO:0007669"/>
    <property type="project" value="InterPro"/>
</dbReference>
<dbReference type="Pfam" id="PF00072">
    <property type="entry name" value="Response_reg"/>
    <property type="match status" value="2"/>
</dbReference>
<dbReference type="PANTHER" id="PTHR45138">
    <property type="entry name" value="REGULATORY COMPONENTS OF SENSORY TRANSDUCTION SYSTEM"/>
    <property type="match status" value="1"/>
</dbReference>
<feature type="domain" description="Response regulatory" evidence="5">
    <location>
        <begin position="18"/>
        <end position="133"/>
    </location>
</feature>
<dbReference type="EMBL" id="AP017372">
    <property type="protein sequence ID" value="BAU56899.1"/>
    <property type="molecule type" value="Genomic_DNA"/>
</dbReference>
<feature type="domain" description="GGDEF" evidence="6">
    <location>
        <begin position="302"/>
        <end position="434"/>
    </location>
</feature>
<dbReference type="OrthoDB" id="9812260at2"/>
<dbReference type="InterPro" id="IPR001789">
    <property type="entry name" value="Sig_transdc_resp-reg_receiver"/>
</dbReference>
<feature type="modified residue" description="4-aspartylphosphate" evidence="4">
    <location>
        <position position="192"/>
    </location>
</feature>
<evidence type="ECO:0000256" key="3">
    <source>
        <dbReference type="ARBA" id="ARBA00034247"/>
    </source>
</evidence>
<feature type="modified residue" description="4-aspartylphosphate" evidence="4">
    <location>
        <position position="70"/>
    </location>
</feature>
<dbReference type="CDD" id="cd01949">
    <property type="entry name" value="GGDEF"/>
    <property type="match status" value="1"/>
</dbReference>
<proteinExistence type="predicted"/>
<comment type="catalytic activity">
    <reaction evidence="3">
        <text>2 GTP = 3',3'-c-di-GMP + 2 diphosphate</text>
        <dbReference type="Rhea" id="RHEA:24898"/>
        <dbReference type="ChEBI" id="CHEBI:33019"/>
        <dbReference type="ChEBI" id="CHEBI:37565"/>
        <dbReference type="ChEBI" id="CHEBI:58805"/>
        <dbReference type="EC" id="2.7.7.65"/>
    </reaction>
</comment>
<dbReference type="EC" id="2.7.7.65" evidence="2"/>
<dbReference type="Gene3D" id="3.40.50.2300">
    <property type="match status" value="2"/>
</dbReference>
<dbReference type="SMART" id="SM00267">
    <property type="entry name" value="GGDEF"/>
    <property type="match status" value="1"/>
</dbReference>
<feature type="domain" description="Response regulatory" evidence="5">
    <location>
        <begin position="141"/>
        <end position="259"/>
    </location>
</feature>
<dbReference type="GO" id="GO:1902201">
    <property type="term" value="P:negative regulation of bacterial-type flagellum-dependent cell motility"/>
    <property type="evidence" value="ECO:0007669"/>
    <property type="project" value="TreeGrafter"/>
</dbReference>
<dbReference type="Pfam" id="PF00990">
    <property type="entry name" value="GGDEF"/>
    <property type="match status" value="1"/>
</dbReference>
<accession>A0A0X8X7E7</accession>
<evidence type="ECO:0000259" key="5">
    <source>
        <dbReference type="PROSITE" id="PS50110"/>
    </source>
</evidence>
<dbReference type="PROSITE" id="PS50110">
    <property type="entry name" value="RESPONSE_REGULATORY"/>
    <property type="match status" value="2"/>
</dbReference>
<dbReference type="SUPFAM" id="SSF55073">
    <property type="entry name" value="Nucleotide cyclase"/>
    <property type="match status" value="1"/>
</dbReference>
<dbReference type="NCBIfam" id="TIGR00254">
    <property type="entry name" value="GGDEF"/>
    <property type="match status" value="1"/>
</dbReference>
<dbReference type="PANTHER" id="PTHR45138:SF9">
    <property type="entry name" value="DIGUANYLATE CYCLASE DGCM-RELATED"/>
    <property type="match status" value="1"/>
</dbReference>
<dbReference type="FunFam" id="3.30.70.270:FF:000001">
    <property type="entry name" value="Diguanylate cyclase domain protein"/>
    <property type="match status" value="1"/>
</dbReference>
<dbReference type="Proteomes" id="UP000218890">
    <property type="component" value="Chromosome"/>
</dbReference>
<dbReference type="GO" id="GO:0052621">
    <property type="term" value="F:diguanylate cyclase activity"/>
    <property type="evidence" value="ECO:0007669"/>
    <property type="project" value="UniProtKB-EC"/>
</dbReference>
<name>A0A0X8X7E7_HALHR</name>
<evidence type="ECO:0000313" key="7">
    <source>
        <dbReference type="EMBL" id="BAU56899.1"/>
    </source>
</evidence>
<evidence type="ECO:0000313" key="8">
    <source>
        <dbReference type="Proteomes" id="UP000218890"/>
    </source>
</evidence>
<dbReference type="GO" id="GO:0043709">
    <property type="term" value="P:cell adhesion involved in single-species biofilm formation"/>
    <property type="evidence" value="ECO:0007669"/>
    <property type="project" value="TreeGrafter"/>
</dbReference>
<sequence>MVEQSCPKSSATSVPPDLVLVVEDSRSIAGLLAERIDDELHLGPLVAYDRAQAKRLLDEKAERMVAAVLDLNLPDAPDGEVVRDVVSRDIPVIVLTATLEDDLRDYLIRVGVADYVVKGAIDSLDTVIQGLARIRRNRGIGALVVDDSRSARLHLVELLRRWGFGCEQAANGEQALERMRKPDSEIRLVICDQNMPGMDGITLIRNLRRQFPAHRLGIIGVSSYGSGLLSARLLKAGANDFITRPFLEEELSVRVNQNVDLLDLLRQAEDFARRDPLTGLGNRRYFAELAATLVETSERTKQPLAALVVDLDHFKQINDDFGHAAGDAALRSVAGMLGESVRRADLLARAGGEEFYILSLGLDLEGAKKFAERIRTSLEQLEVRYAGQRIAISASIGVASFSPPPSVEVLVEAADLAMYAAKKSGRNNVKLATQD</sequence>
<dbReference type="SUPFAM" id="SSF52172">
    <property type="entry name" value="CheY-like"/>
    <property type="match status" value="2"/>
</dbReference>